<dbReference type="Pfam" id="PF00046">
    <property type="entry name" value="Homeodomain"/>
    <property type="match status" value="1"/>
</dbReference>
<dbReference type="PRINTS" id="PR00031">
    <property type="entry name" value="HTHREPRESSR"/>
</dbReference>
<keyword evidence="11" id="KW-1185">Reference proteome</keyword>
<dbReference type="SMART" id="SM00389">
    <property type="entry name" value="HOX"/>
    <property type="match status" value="1"/>
</dbReference>
<keyword evidence="2" id="KW-0217">Developmental protein</keyword>
<evidence type="ECO:0000256" key="3">
    <source>
        <dbReference type="ARBA" id="ARBA00023125"/>
    </source>
</evidence>
<evidence type="ECO:0000256" key="7">
    <source>
        <dbReference type="RuleBase" id="RU000682"/>
    </source>
</evidence>
<dbReference type="GO" id="GO:0000978">
    <property type="term" value="F:RNA polymerase II cis-regulatory region sequence-specific DNA binding"/>
    <property type="evidence" value="ECO:0007669"/>
    <property type="project" value="TreeGrafter"/>
</dbReference>
<evidence type="ECO:0000256" key="2">
    <source>
        <dbReference type="ARBA" id="ARBA00022473"/>
    </source>
</evidence>
<evidence type="ECO:0000256" key="4">
    <source>
        <dbReference type="ARBA" id="ARBA00023155"/>
    </source>
</evidence>
<dbReference type="InterPro" id="IPR000047">
    <property type="entry name" value="HTH_motif"/>
</dbReference>
<dbReference type="EMBL" id="JACGCI010000023">
    <property type="protein sequence ID" value="KAF6757083.1"/>
    <property type="molecule type" value="Genomic_DNA"/>
</dbReference>
<dbReference type="GO" id="GO:0005634">
    <property type="term" value="C:nucleus"/>
    <property type="evidence" value="ECO:0007669"/>
    <property type="project" value="UniProtKB-SubCell"/>
</dbReference>
<dbReference type="CDD" id="cd00086">
    <property type="entry name" value="homeodomain"/>
    <property type="match status" value="1"/>
</dbReference>
<reference evidence="10 11" key="1">
    <citation type="submission" date="2020-07" db="EMBL/GenBank/DDBJ databases">
        <title>Comparative genomics of pyrophilous fungi reveals a link between fire events and developmental genes.</title>
        <authorList>
            <consortium name="DOE Joint Genome Institute"/>
            <person name="Steindorff A.S."/>
            <person name="Carver A."/>
            <person name="Calhoun S."/>
            <person name="Stillman K."/>
            <person name="Liu H."/>
            <person name="Lipzen A."/>
            <person name="Pangilinan J."/>
            <person name="Labutti K."/>
            <person name="Bruns T.D."/>
            <person name="Grigoriev I.V."/>
        </authorList>
    </citation>
    <scope>NUCLEOTIDE SEQUENCE [LARGE SCALE GENOMIC DNA]</scope>
    <source>
        <strain evidence="10 11">CBS 144469</strain>
    </source>
</reference>
<feature type="DNA-binding region" description="Homeobox" evidence="6">
    <location>
        <begin position="40"/>
        <end position="99"/>
    </location>
</feature>
<keyword evidence="3 6" id="KW-0238">DNA-binding</keyword>
<accession>A0A8H6M618</accession>
<comment type="subcellular location">
    <subcellularLocation>
        <location evidence="1 6 7">Nucleus</location>
    </subcellularLocation>
</comment>
<protein>
    <recommendedName>
        <fullName evidence="9">Homeobox domain-containing protein</fullName>
    </recommendedName>
</protein>
<name>A0A8H6M618_9AGAR</name>
<sequence>MNPPPASGSGSQSRHNRMDSSYSHTLESSPTSLSDSQEPAPKTRYKTTAIQTQQLETLFAQDRKPGIPRRKEISASIGMPERQVQIWFQNRRAKQRVREGRLPRPVKRKSKPQDETAEASRPPCDMPPALSSGYDSELASRINEDDVSIMVIPCSSLIVGTWVRKWSATSRYDLVAYICEGKRQLCWYVHNAGKAFKMSIPLDTITDVKFHEAPGNAGLGSLTITIACPPSFFLDTFNSLPGEVRPTRRWHPCPDWTEYQQATRVLEHRIKGPSLPLKHLVAAL</sequence>
<dbReference type="Proteomes" id="UP000521943">
    <property type="component" value="Unassembled WGS sequence"/>
</dbReference>
<organism evidence="10 11">
    <name type="scientific">Ephemerocybe angulata</name>
    <dbReference type="NCBI Taxonomy" id="980116"/>
    <lineage>
        <taxon>Eukaryota</taxon>
        <taxon>Fungi</taxon>
        <taxon>Dikarya</taxon>
        <taxon>Basidiomycota</taxon>
        <taxon>Agaricomycotina</taxon>
        <taxon>Agaricomycetes</taxon>
        <taxon>Agaricomycetidae</taxon>
        <taxon>Agaricales</taxon>
        <taxon>Agaricineae</taxon>
        <taxon>Psathyrellaceae</taxon>
        <taxon>Ephemerocybe</taxon>
    </lineage>
</organism>
<dbReference type="Pfam" id="PF24818">
    <property type="entry name" value="PH_TRF2_HOY1"/>
    <property type="match status" value="1"/>
</dbReference>
<keyword evidence="4 6" id="KW-0371">Homeobox</keyword>
<dbReference type="AlphaFoldDB" id="A0A8H6M618"/>
<evidence type="ECO:0000313" key="10">
    <source>
        <dbReference type="EMBL" id="KAF6757083.1"/>
    </source>
</evidence>
<feature type="compositionally biased region" description="Polar residues" evidence="8">
    <location>
        <begin position="46"/>
        <end position="56"/>
    </location>
</feature>
<evidence type="ECO:0000256" key="5">
    <source>
        <dbReference type="ARBA" id="ARBA00023242"/>
    </source>
</evidence>
<evidence type="ECO:0000256" key="6">
    <source>
        <dbReference type="PROSITE-ProRule" id="PRU00108"/>
    </source>
</evidence>
<feature type="region of interest" description="Disordered" evidence="8">
    <location>
        <begin position="88"/>
        <end position="135"/>
    </location>
</feature>
<dbReference type="GO" id="GO:0000981">
    <property type="term" value="F:DNA-binding transcription factor activity, RNA polymerase II-specific"/>
    <property type="evidence" value="ECO:0007669"/>
    <property type="project" value="InterPro"/>
</dbReference>
<dbReference type="SUPFAM" id="SSF46689">
    <property type="entry name" value="Homeodomain-like"/>
    <property type="match status" value="1"/>
</dbReference>
<evidence type="ECO:0000313" key="11">
    <source>
        <dbReference type="Proteomes" id="UP000521943"/>
    </source>
</evidence>
<feature type="domain" description="Homeobox" evidence="9">
    <location>
        <begin position="38"/>
        <end position="98"/>
    </location>
</feature>
<dbReference type="OrthoDB" id="6159439at2759"/>
<dbReference type="InterPro" id="IPR057939">
    <property type="entry name" value="TRF2_HOY1_PH"/>
</dbReference>
<feature type="non-terminal residue" evidence="10">
    <location>
        <position position="1"/>
    </location>
</feature>
<gene>
    <name evidence="10" type="ORF">DFP72DRAFT_963124</name>
</gene>
<dbReference type="PROSITE" id="PS00027">
    <property type="entry name" value="HOMEOBOX_1"/>
    <property type="match status" value="1"/>
</dbReference>
<keyword evidence="5 6" id="KW-0539">Nucleus</keyword>
<dbReference type="InterPro" id="IPR001356">
    <property type="entry name" value="HD"/>
</dbReference>
<proteinExistence type="predicted"/>
<evidence type="ECO:0000259" key="9">
    <source>
        <dbReference type="PROSITE" id="PS50071"/>
    </source>
</evidence>
<comment type="caution">
    <text evidence="10">The sequence shown here is derived from an EMBL/GenBank/DDBJ whole genome shotgun (WGS) entry which is preliminary data.</text>
</comment>
<evidence type="ECO:0000256" key="1">
    <source>
        <dbReference type="ARBA" id="ARBA00004123"/>
    </source>
</evidence>
<dbReference type="Gene3D" id="1.10.10.60">
    <property type="entry name" value="Homeodomain-like"/>
    <property type="match status" value="1"/>
</dbReference>
<dbReference type="InterPro" id="IPR017970">
    <property type="entry name" value="Homeobox_CS"/>
</dbReference>
<dbReference type="PROSITE" id="PS50071">
    <property type="entry name" value="HOMEOBOX_2"/>
    <property type="match status" value="1"/>
</dbReference>
<feature type="compositionally biased region" description="Basic and acidic residues" evidence="8">
    <location>
        <begin position="61"/>
        <end position="73"/>
    </location>
</feature>
<feature type="compositionally biased region" description="Polar residues" evidence="8">
    <location>
        <begin position="8"/>
        <end position="37"/>
    </location>
</feature>
<dbReference type="InterPro" id="IPR009057">
    <property type="entry name" value="Homeodomain-like_sf"/>
</dbReference>
<dbReference type="PANTHER" id="PTHR45793:SF5">
    <property type="entry name" value="HOMEOTIC PROTEIN OCELLILESS"/>
    <property type="match status" value="1"/>
</dbReference>
<feature type="region of interest" description="Disordered" evidence="8">
    <location>
        <begin position="1"/>
        <end position="73"/>
    </location>
</feature>
<evidence type="ECO:0000256" key="8">
    <source>
        <dbReference type="SAM" id="MobiDB-lite"/>
    </source>
</evidence>
<dbReference type="PANTHER" id="PTHR45793">
    <property type="entry name" value="HOMEOBOX PROTEIN"/>
    <property type="match status" value="1"/>
</dbReference>